<dbReference type="Pfam" id="PF02639">
    <property type="entry name" value="DUF188"/>
    <property type="match status" value="1"/>
</dbReference>
<organism evidence="3 4">
    <name type="scientific">Wansuia hejianensis</name>
    <dbReference type="NCBI Taxonomy" id="2763667"/>
    <lineage>
        <taxon>Bacteria</taxon>
        <taxon>Bacillati</taxon>
        <taxon>Bacillota</taxon>
        <taxon>Clostridia</taxon>
        <taxon>Lachnospirales</taxon>
        <taxon>Lachnospiraceae</taxon>
        <taxon>Wansuia</taxon>
    </lineage>
</organism>
<dbReference type="PANTHER" id="PTHR35146">
    <property type="entry name" value="UPF0178 PROTEIN YAII"/>
    <property type="match status" value="1"/>
</dbReference>
<protein>
    <recommendedName>
        <fullName evidence="2">UPF0178 protein H8689_09560</fullName>
    </recommendedName>
</protein>
<evidence type="ECO:0000256" key="2">
    <source>
        <dbReference type="HAMAP-Rule" id="MF_00489"/>
    </source>
</evidence>
<name>A0A926F3M9_9FIRM</name>
<proteinExistence type="inferred from homology"/>
<dbReference type="EMBL" id="JACRTK010000004">
    <property type="protein sequence ID" value="MBC8591355.1"/>
    <property type="molecule type" value="Genomic_DNA"/>
</dbReference>
<evidence type="ECO:0000313" key="3">
    <source>
        <dbReference type="EMBL" id="MBC8591355.1"/>
    </source>
</evidence>
<sequence>MKIYVDADGCPVVDIAVSIAKEQGLQIFIVKNHAHNIEDSYATIVSVDISSDSADFYIVNHIGKGDIVITQDYGLAALCLSKKAYPINQNGLLFTEDNIDGMLNRRHIHRELRKQGKFHSKFKKRNPKQDNIFKINLRRLISQLGN</sequence>
<dbReference type="PANTHER" id="PTHR35146:SF1">
    <property type="entry name" value="UPF0178 PROTEIN YAII"/>
    <property type="match status" value="1"/>
</dbReference>
<keyword evidence="4" id="KW-1185">Reference proteome</keyword>
<dbReference type="AlphaFoldDB" id="A0A926F3M9"/>
<dbReference type="HAMAP" id="MF_00489">
    <property type="entry name" value="UPF0178"/>
    <property type="match status" value="1"/>
</dbReference>
<evidence type="ECO:0000313" key="4">
    <source>
        <dbReference type="Proteomes" id="UP000601522"/>
    </source>
</evidence>
<dbReference type="Proteomes" id="UP000601522">
    <property type="component" value="Unassembled WGS sequence"/>
</dbReference>
<comment type="similarity">
    <text evidence="1 2">Belongs to the UPF0178 family.</text>
</comment>
<dbReference type="NCBIfam" id="NF001095">
    <property type="entry name" value="PRK00124.1"/>
    <property type="match status" value="1"/>
</dbReference>
<dbReference type="InterPro" id="IPR003791">
    <property type="entry name" value="UPF0178"/>
</dbReference>
<reference evidence="3 4" key="1">
    <citation type="submission" date="2020-08" db="EMBL/GenBank/DDBJ databases">
        <title>Genome public.</title>
        <authorList>
            <person name="Liu C."/>
            <person name="Sun Q."/>
        </authorList>
    </citation>
    <scope>NUCLEOTIDE SEQUENCE [LARGE SCALE GENOMIC DNA]</scope>
    <source>
        <strain evidence="3 4">NSJ-26</strain>
    </source>
</reference>
<evidence type="ECO:0000256" key="1">
    <source>
        <dbReference type="ARBA" id="ARBA00008522"/>
    </source>
</evidence>
<comment type="caution">
    <text evidence="3">The sequence shown here is derived from an EMBL/GenBank/DDBJ whole genome shotgun (WGS) entry which is preliminary data.</text>
</comment>
<gene>
    <name evidence="3" type="ORF">H8689_09560</name>
</gene>
<accession>A0A926F3M9</accession>